<dbReference type="InterPro" id="IPR023159">
    <property type="entry name" value="SO1590-like_sf"/>
</dbReference>
<dbReference type="Pfam" id="PF11528">
    <property type="entry name" value="DUF3224"/>
    <property type="match status" value="1"/>
</dbReference>
<evidence type="ECO:0000313" key="2">
    <source>
        <dbReference type="Proteomes" id="UP000295705"/>
    </source>
</evidence>
<comment type="caution">
    <text evidence="1">The sequence shown here is derived from an EMBL/GenBank/DDBJ whole genome shotgun (WGS) entry which is preliminary data.</text>
</comment>
<dbReference type="AlphaFoldDB" id="A0A4R6VIV6"/>
<organism evidence="1 2">
    <name type="scientific">Actinomycetospora succinea</name>
    <dbReference type="NCBI Taxonomy" id="663603"/>
    <lineage>
        <taxon>Bacteria</taxon>
        <taxon>Bacillati</taxon>
        <taxon>Actinomycetota</taxon>
        <taxon>Actinomycetes</taxon>
        <taxon>Pseudonocardiales</taxon>
        <taxon>Pseudonocardiaceae</taxon>
        <taxon>Actinomycetospora</taxon>
    </lineage>
</organism>
<dbReference type="Proteomes" id="UP000295705">
    <property type="component" value="Unassembled WGS sequence"/>
</dbReference>
<gene>
    <name evidence="1" type="ORF">EV188_102854</name>
</gene>
<dbReference type="InterPro" id="IPR021607">
    <property type="entry name" value="DUF3224"/>
</dbReference>
<dbReference type="EMBL" id="SNYO01000002">
    <property type="protein sequence ID" value="TDQ63197.1"/>
    <property type="molecule type" value="Genomic_DNA"/>
</dbReference>
<proteinExistence type="predicted"/>
<reference evidence="1 2" key="1">
    <citation type="submission" date="2019-03" db="EMBL/GenBank/DDBJ databases">
        <title>Genomic Encyclopedia of Type Strains, Phase IV (KMG-IV): sequencing the most valuable type-strain genomes for metagenomic binning, comparative biology and taxonomic classification.</title>
        <authorList>
            <person name="Goeker M."/>
        </authorList>
    </citation>
    <scope>NUCLEOTIDE SEQUENCE [LARGE SCALE GENOMIC DNA]</scope>
    <source>
        <strain evidence="1 2">DSM 45775</strain>
    </source>
</reference>
<dbReference type="Gene3D" id="2.40.350.10">
    <property type="entry name" value="SO1590-like"/>
    <property type="match status" value="1"/>
</dbReference>
<dbReference type="SUPFAM" id="SSF159238">
    <property type="entry name" value="SO1590-like"/>
    <property type="match status" value="1"/>
</dbReference>
<sequence>MTHLESPFTIDAWEPAEGDALAEPEGRGPATGRALVRKVYSGPLVGTSIAELLTTQGEGGAAYLAQERVVGELEGRAGSFVLQHGASGGDGQEMRQWAFVVAGSGTGDLAGLSGSGIIAHELLTLDYELP</sequence>
<protein>
    <submittedName>
        <fullName evidence="1">Uncharacterized protein DUF3224</fullName>
    </submittedName>
</protein>
<evidence type="ECO:0000313" key="1">
    <source>
        <dbReference type="EMBL" id="TDQ63197.1"/>
    </source>
</evidence>
<accession>A0A4R6VIV6</accession>
<name>A0A4R6VIV6_9PSEU</name>
<keyword evidence="2" id="KW-1185">Reference proteome</keyword>
<dbReference type="RefSeq" id="WP_166659811.1">
    <property type="nucleotide sequence ID" value="NZ_BAABHR010000038.1"/>
</dbReference>